<protein>
    <recommendedName>
        <fullName evidence="1">STAS domain-containing protein</fullName>
    </recommendedName>
</protein>
<dbReference type="Pfam" id="PF13466">
    <property type="entry name" value="STAS_2"/>
    <property type="match status" value="1"/>
</dbReference>
<dbReference type="InterPro" id="IPR058548">
    <property type="entry name" value="MlaB-like_STAS"/>
</dbReference>
<sequence>MTLRLEGTLDGKTAEEVQTSLSGLRDCEVVLDFAHLKEFKDSAVGVLTQGLVERSVQLRGLATHHERMFRYFGVGTGTSPRPAYYTPEDVFLA</sequence>
<dbReference type="KEGG" id="mym:A176_003588"/>
<evidence type="ECO:0000259" key="1">
    <source>
        <dbReference type="PROSITE" id="PS50801"/>
    </source>
</evidence>
<reference evidence="2 3" key="1">
    <citation type="journal article" date="2016" name="PLoS ONE">
        <title>Complete Genome Sequence and Comparative Genomics of a Novel Myxobacterium Myxococcus hansupus.</title>
        <authorList>
            <person name="Sharma G."/>
            <person name="Narwani T."/>
            <person name="Subramanian S."/>
        </authorList>
    </citation>
    <scope>NUCLEOTIDE SEQUENCE [LARGE SCALE GENOMIC DNA]</scope>
    <source>
        <strain evidence="3">mixupus</strain>
    </source>
</reference>
<feature type="domain" description="STAS" evidence="1">
    <location>
        <begin position="1"/>
        <end position="47"/>
    </location>
</feature>
<dbReference type="Gene3D" id="3.30.750.24">
    <property type="entry name" value="STAS domain"/>
    <property type="match status" value="1"/>
</dbReference>
<dbReference type="eggNOG" id="COG1366">
    <property type="taxonomic scope" value="Bacteria"/>
</dbReference>
<dbReference type="Proteomes" id="UP000009026">
    <property type="component" value="Chromosome"/>
</dbReference>
<accession>A0A0H4WT60</accession>
<evidence type="ECO:0000313" key="3">
    <source>
        <dbReference type="Proteomes" id="UP000009026"/>
    </source>
</evidence>
<dbReference type="PATRIC" id="fig|1297742.4.peg.3621"/>
<dbReference type="AlphaFoldDB" id="A0A0H4WT60"/>
<dbReference type="SUPFAM" id="SSF52091">
    <property type="entry name" value="SpoIIaa-like"/>
    <property type="match status" value="1"/>
</dbReference>
<dbReference type="STRING" id="1297742.A176_003588"/>
<keyword evidence="3" id="KW-1185">Reference proteome</keyword>
<dbReference type="PROSITE" id="PS50801">
    <property type="entry name" value="STAS"/>
    <property type="match status" value="1"/>
</dbReference>
<dbReference type="InterPro" id="IPR036513">
    <property type="entry name" value="STAS_dom_sf"/>
</dbReference>
<organism evidence="2 3">
    <name type="scientific">Pseudomyxococcus hansupus</name>
    <dbReference type="NCBI Taxonomy" id="1297742"/>
    <lineage>
        <taxon>Bacteria</taxon>
        <taxon>Pseudomonadati</taxon>
        <taxon>Myxococcota</taxon>
        <taxon>Myxococcia</taxon>
        <taxon>Myxococcales</taxon>
        <taxon>Cystobacterineae</taxon>
        <taxon>Myxococcaceae</taxon>
        <taxon>Pseudomyxococcus</taxon>
    </lineage>
</organism>
<dbReference type="EMBL" id="CP012109">
    <property type="protein sequence ID" value="AKQ66676.1"/>
    <property type="molecule type" value="Genomic_DNA"/>
</dbReference>
<evidence type="ECO:0000313" key="2">
    <source>
        <dbReference type="EMBL" id="AKQ66676.1"/>
    </source>
</evidence>
<gene>
    <name evidence="2" type="ORF">A176_003588</name>
</gene>
<proteinExistence type="predicted"/>
<dbReference type="InterPro" id="IPR002645">
    <property type="entry name" value="STAS_dom"/>
</dbReference>
<name>A0A0H4WT60_9BACT</name>